<dbReference type="Proteomes" id="UP001157186">
    <property type="component" value="Unassembled WGS sequence"/>
</dbReference>
<evidence type="ECO:0000256" key="1">
    <source>
        <dbReference type="SAM" id="SignalP"/>
    </source>
</evidence>
<dbReference type="RefSeq" id="WP_284243596.1">
    <property type="nucleotide sequence ID" value="NZ_BSST01000001.1"/>
</dbReference>
<sequence>MNTFKKLIVVSALSTGFVFSSQAVELKAADNSTYTQLCLTAVSSSRPAMYNAIKASGYSKNFIAKNLRCNADDLISFVQSYGKNADDMIRAIQNRGTHVSISDIAMLKREYMK</sequence>
<protein>
    <recommendedName>
        <fullName evidence="4">DUF3718 domain-containing protein</fullName>
    </recommendedName>
</protein>
<dbReference type="EMBL" id="BSST01000001">
    <property type="protein sequence ID" value="GLX77707.1"/>
    <property type="molecule type" value="Genomic_DNA"/>
</dbReference>
<dbReference type="InterPro" id="IPR022193">
    <property type="entry name" value="DUF3718"/>
</dbReference>
<accession>A0ABQ6GQM0</accession>
<evidence type="ECO:0008006" key="4">
    <source>
        <dbReference type="Google" id="ProtNLM"/>
    </source>
</evidence>
<dbReference type="Pfam" id="PF12514">
    <property type="entry name" value="DUF3718"/>
    <property type="match status" value="1"/>
</dbReference>
<proteinExistence type="predicted"/>
<evidence type="ECO:0000313" key="3">
    <source>
        <dbReference type="Proteomes" id="UP001157186"/>
    </source>
</evidence>
<feature type="signal peptide" evidence="1">
    <location>
        <begin position="1"/>
        <end position="23"/>
    </location>
</feature>
<keyword evidence="1" id="KW-0732">Signal</keyword>
<keyword evidence="3" id="KW-1185">Reference proteome</keyword>
<feature type="chain" id="PRO_5046263243" description="DUF3718 domain-containing protein" evidence="1">
    <location>
        <begin position="24"/>
        <end position="113"/>
    </location>
</feature>
<gene>
    <name evidence="2" type="ORF">tinsulaeT_10470</name>
</gene>
<organism evidence="2 3">
    <name type="scientific">Thalassotalea insulae</name>
    <dbReference type="NCBI Taxonomy" id="2056778"/>
    <lineage>
        <taxon>Bacteria</taxon>
        <taxon>Pseudomonadati</taxon>
        <taxon>Pseudomonadota</taxon>
        <taxon>Gammaproteobacteria</taxon>
        <taxon>Alteromonadales</taxon>
        <taxon>Colwelliaceae</taxon>
        <taxon>Thalassotalea</taxon>
    </lineage>
</organism>
<evidence type="ECO:0000313" key="2">
    <source>
        <dbReference type="EMBL" id="GLX77707.1"/>
    </source>
</evidence>
<name>A0ABQ6GQM0_9GAMM</name>
<reference evidence="2 3" key="1">
    <citation type="submission" date="2023-03" db="EMBL/GenBank/DDBJ databases">
        <title>Draft genome sequence of Thalassotalea insulae KCTC 62186T.</title>
        <authorList>
            <person name="Sawabe T."/>
        </authorList>
    </citation>
    <scope>NUCLEOTIDE SEQUENCE [LARGE SCALE GENOMIC DNA]</scope>
    <source>
        <strain evidence="2 3">KCTC 62186</strain>
    </source>
</reference>
<comment type="caution">
    <text evidence="2">The sequence shown here is derived from an EMBL/GenBank/DDBJ whole genome shotgun (WGS) entry which is preliminary data.</text>
</comment>